<keyword evidence="2" id="KW-0813">Transport</keyword>
<dbReference type="PANTHER" id="PTHR33989:SF4">
    <property type="entry name" value="PTS SYSTEM N,N'-DIACETYLCHITOBIOSE-SPECIFIC EIIC COMPONENT"/>
    <property type="match status" value="1"/>
</dbReference>
<dbReference type="InterPro" id="IPR003352">
    <property type="entry name" value="PTS_EIIC"/>
</dbReference>
<feature type="transmembrane region" description="Helical" evidence="8">
    <location>
        <begin position="169"/>
        <end position="190"/>
    </location>
</feature>
<sequence length="704" mass="78339">MITKKLSSAPFSLFNPYKLEAVTRSLRAMRDGMLWLVPCLVVSSILGFAASMLEFLEVDAPVFIHELNLLRLSLTSLYPYLFSANISMMLAIQWRLPRPPIAVLCISYVAVAEKVLGYESHLSSIMLTFIGLTLPLYAVPLLSKLKKQKWARLVESEVSGKLVKDSMNLIVPGVIVTLVVMIITKFLAISDTWFDSAAILQGFNPANEPYTVGAIFSILNSFLWFLGIHGYYALTPIVQPLIDVLDINRQIYNAGGTPSNIMNISTLSSFMFVGGSGATLGLSLALILFSKDKVMRVIAITSVPLGLFNINEILMFGLPVIFNLRLLLPFVIAPLTNMFISVTVMKLGLVAISVVMAPITSPLILNAFISTGGDSRAVVLQLVLVVLSTLIYWPFVRLLDKHVKTRDLYIPSLDTTFTRREEEAYILAVDPVTESLKKIREIEGVQKQLEALATREFYLEYQPQVSGKTRQVVGAEALIRLRDSYGNVESPASFLPVFEKAHLMTDIDIWVIRQSVEQSKKWIEQGFYMPISVNITSHTLTDMTVMEEVIALVSEIPGLIHFEITEESLLEKESLVDSSITRLHEAGSPVHIDDFGTGYSSLSYLNRFDIDAIKIDRSFVLALSTERGKQVFYSLVGIAKQLGMNIIVEGVETAEQFNIVIRETDAVVQGWYFSKSISAKDFKTYALQKSALSLKPTKGSLERI</sequence>
<feature type="transmembrane region" description="Helical" evidence="8">
    <location>
        <begin position="347"/>
        <end position="369"/>
    </location>
</feature>
<dbReference type="InterPro" id="IPR004501">
    <property type="entry name" value="PTS_EIIC_3"/>
</dbReference>
<evidence type="ECO:0000256" key="7">
    <source>
        <dbReference type="ARBA" id="ARBA00023136"/>
    </source>
</evidence>
<feature type="domain" description="EAL" evidence="9">
    <location>
        <begin position="441"/>
        <end position="690"/>
    </location>
</feature>
<evidence type="ECO:0000256" key="1">
    <source>
        <dbReference type="ARBA" id="ARBA00004651"/>
    </source>
</evidence>
<evidence type="ECO:0000256" key="3">
    <source>
        <dbReference type="ARBA" id="ARBA00022475"/>
    </source>
</evidence>
<dbReference type="RefSeq" id="WP_078753543.1">
    <property type="nucleotide sequence ID" value="NZ_FUXU01000050.1"/>
</dbReference>
<evidence type="ECO:0000313" key="12">
    <source>
        <dbReference type="Proteomes" id="UP000190162"/>
    </source>
</evidence>
<dbReference type="Pfam" id="PF02378">
    <property type="entry name" value="PTS_EIIC"/>
    <property type="match status" value="1"/>
</dbReference>
<dbReference type="InterPro" id="IPR001633">
    <property type="entry name" value="EAL_dom"/>
</dbReference>
<dbReference type="AlphaFoldDB" id="A0A1T4V7P6"/>
<evidence type="ECO:0000256" key="2">
    <source>
        <dbReference type="ARBA" id="ARBA00022448"/>
    </source>
</evidence>
<proteinExistence type="predicted"/>
<keyword evidence="3" id="KW-1003">Cell membrane</keyword>
<feature type="transmembrane region" description="Helical" evidence="8">
    <location>
        <begin position="270"/>
        <end position="289"/>
    </location>
</feature>
<dbReference type="Gene3D" id="3.20.20.450">
    <property type="entry name" value="EAL domain"/>
    <property type="match status" value="1"/>
</dbReference>
<evidence type="ECO:0000313" key="11">
    <source>
        <dbReference type="EMBL" id="SKA60571.1"/>
    </source>
</evidence>
<feature type="transmembrane region" description="Helical" evidence="8">
    <location>
        <begin position="34"/>
        <end position="56"/>
    </location>
</feature>
<keyword evidence="7 8" id="KW-0472">Membrane</keyword>
<feature type="transmembrane region" description="Helical" evidence="8">
    <location>
        <begin position="124"/>
        <end position="142"/>
    </location>
</feature>
<dbReference type="PROSITE" id="PS51105">
    <property type="entry name" value="PTS_EIIC_TYPE_3"/>
    <property type="match status" value="1"/>
</dbReference>
<dbReference type="Proteomes" id="UP000190162">
    <property type="component" value="Unassembled WGS sequence"/>
</dbReference>
<dbReference type="Pfam" id="PF00563">
    <property type="entry name" value="EAL"/>
    <property type="match status" value="1"/>
</dbReference>
<feature type="transmembrane region" description="Helical" evidence="8">
    <location>
        <begin position="210"/>
        <end position="234"/>
    </location>
</feature>
<organism evidence="11 12">
    <name type="scientific">Enterovibrio nigricans DSM 22720</name>
    <dbReference type="NCBI Taxonomy" id="1121868"/>
    <lineage>
        <taxon>Bacteria</taxon>
        <taxon>Pseudomonadati</taxon>
        <taxon>Pseudomonadota</taxon>
        <taxon>Gammaproteobacteria</taxon>
        <taxon>Vibrionales</taxon>
        <taxon>Vibrionaceae</taxon>
        <taxon>Enterovibrio</taxon>
    </lineage>
</organism>
<dbReference type="OrthoDB" id="6198205at2"/>
<evidence type="ECO:0000256" key="5">
    <source>
        <dbReference type="ARBA" id="ARBA00022692"/>
    </source>
</evidence>
<dbReference type="GO" id="GO:0009401">
    <property type="term" value="P:phosphoenolpyruvate-dependent sugar phosphotransferase system"/>
    <property type="evidence" value="ECO:0007669"/>
    <property type="project" value="InterPro"/>
</dbReference>
<accession>A0A1T4V7P6</accession>
<evidence type="ECO:0000259" key="9">
    <source>
        <dbReference type="PROSITE" id="PS50883"/>
    </source>
</evidence>
<comment type="subcellular location">
    <subcellularLocation>
        <location evidence="1">Cell membrane</location>
        <topology evidence="1">Multi-pass membrane protein</topology>
    </subcellularLocation>
</comment>
<dbReference type="InterPro" id="IPR051088">
    <property type="entry name" value="PTS_Sugar-EIIC/EIIB"/>
</dbReference>
<evidence type="ECO:0000256" key="8">
    <source>
        <dbReference type="SAM" id="Phobius"/>
    </source>
</evidence>
<dbReference type="SUPFAM" id="SSF141868">
    <property type="entry name" value="EAL domain-like"/>
    <property type="match status" value="1"/>
</dbReference>
<dbReference type="PROSITE" id="PS50883">
    <property type="entry name" value="EAL"/>
    <property type="match status" value="1"/>
</dbReference>
<dbReference type="PANTHER" id="PTHR33989">
    <property type="match status" value="1"/>
</dbReference>
<keyword evidence="6 8" id="KW-1133">Transmembrane helix</keyword>
<evidence type="ECO:0000256" key="4">
    <source>
        <dbReference type="ARBA" id="ARBA00022597"/>
    </source>
</evidence>
<name>A0A1T4V7P6_9GAMM</name>
<evidence type="ECO:0000256" key="6">
    <source>
        <dbReference type="ARBA" id="ARBA00022989"/>
    </source>
</evidence>
<feature type="transmembrane region" description="Helical" evidence="8">
    <location>
        <begin position="313"/>
        <end position="335"/>
    </location>
</feature>
<protein>
    <submittedName>
        <fullName evidence="11">PTS system, lactose/cellobiose family IIC component</fullName>
    </submittedName>
</protein>
<keyword evidence="4" id="KW-0762">Sugar transport</keyword>
<dbReference type="GO" id="GO:0008982">
    <property type="term" value="F:protein-N(PI)-phosphohistidine-sugar phosphotransferase activity"/>
    <property type="evidence" value="ECO:0007669"/>
    <property type="project" value="InterPro"/>
</dbReference>
<keyword evidence="5 8" id="KW-0812">Transmembrane</keyword>
<dbReference type="SMART" id="SM00052">
    <property type="entry name" value="EAL"/>
    <property type="match status" value="1"/>
</dbReference>
<feature type="transmembrane region" description="Helical" evidence="8">
    <location>
        <begin position="375"/>
        <end position="396"/>
    </location>
</feature>
<dbReference type="EMBL" id="FUXU01000050">
    <property type="protein sequence ID" value="SKA60571.1"/>
    <property type="molecule type" value="Genomic_DNA"/>
</dbReference>
<gene>
    <name evidence="11" type="ORF">SAMN02745132_03323</name>
</gene>
<keyword evidence="12" id="KW-1185">Reference proteome</keyword>
<dbReference type="CDD" id="cd01948">
    <property type="entry name" value="EAL"/>
    <property type="match status" value="1"/>
</dbReference>
<dbReference type="InterPro" id="IPR035919">
    <property type="entry name" value="EAL_sf"/>
</dbReference>
<dbReference type="GO" id="GO:0005886">
    <property type="term" value="C:plasma membrane"/>
    <property type="evidence" value="ECO:0007669"/>
    <property type="project" value="UniProtKB-SubCell"/>
</dbReference>
<reference evidence="12" key="1">
    <citation type="submission" date="2017-02" db="EMBL/GenBank/DDBJ databases">
        <authorList>
            <person name="Varghese N."/>
            <person name="Submissions S."/>
        </authorList>
    </citation>
    <scope>NUCLEOTIDE SEQUENCE [LARGE SCALE GENOMIC DNA]</scope>
    <source>
        <strain evidence="12">DSM 22720</strain>
    </source>
</reference>
<evidence type="ECO:0000259" key="10">
    <source>
        <dbReference type="PROSITE" id="PS51105"/>
    </source>
</evidence>
<feature type="domain" description="PTS EIIC type-3" evidence="10">
    <location>
        <begin position="2"/>
        <end position="395"/>
    </location>
</feature>